<sequence>MEKTVWVHLFHIILVSGLFLYIGIMQTKLPKIVYPILIGLGIVIILYHIYKSIYKKDAWINYIHIFIVGPLLIYIGYKKDNTPRKFFEIILMLAFASFGYHLYYLFN</sequence>
<keyword evidence="1" id="KW-1133">Transmembrane helix</keyword>
<name>A0A6C0EEM7_9ZZZZ</name>
<organism evidence="2">
    <name type="scientific">viral metagenome</name>
    <dbReference type="NCBI Taxonomy" id="1070528"/>
    <lineage>
        <taxon>unclassified sequences</taxon>
        <taxon>metagenomes</taxon>
        <taxon>organismal metagenomes</taxon>
    </lineage>
</organism>
<dbReference type="EMBL" id="MN739826">
    <property type="protein sequence ID" value="QHT27667.1"/>
    <property type="molecule type" value="Genomic_DNA"/>
</dbReference>
<keyword evidence="1" id="KW-0472">Membrane</keyword>
<reference evidence="2" key="1">
    <citation type="journal article" date="2020" name="Nature">
        <title>Giant virus diversity and host interactions through global metagenomics.</title>
        <authorList>
            <person name="Schulz F."/>
            <person name="Roux S."/>
            <person name="Paez-Espino D."/>
            <person name="Jungbluth S."/>
            <person name="Walsh D.A."/>
            <person name="Denef V.J."/>
            <person name="McMahon K.D."/>
            <person name="Konstantinidis K.T."/>
            <person name="Eloe-Fadrosh E.A."/>
            <person name="Kyrpides N.C."/>
            <person name="Woyke T."/>
        </authorList>
    </citation>
    <scope>NUCLEOTIDE SEQUENCE</scope>
    <source>
        <strain evidence="2">GVMAG-M-3300023179-33</strain>
    </source>
</reference>
<feature type="transmembrane region" description="Helical" evidence="1">
    <location>
        <begin position="89"/>
        <end position="106"/>
    </location>
</feature>
<feature type="transmembrane region" description="Helical" evidence="1">
    <location>
        <begin position="32"/>
        <end position="53"/>
    </location>
</feature>
<dbReference type="AlphaFoldDB" id="A0A6C0EEM7"/>
<keyword evidence="1" id="KW-0812">Transmembrane</keyword>
<protein>
    <submittedName>
        <fullName evidence="2">Uncharacterized protein</fullName>
    </submittedName>
</protein>
<proteinExistence type="predicted"/>
<feature type="transmembrane region" description="Helical" evidence="1">
    <location>
        <begin position="59"/>
        <end position="77"/>
    </location>
</feature>
<evidence type="ECO:0000256" key="1">
    <source>
        <dbReference type="SAM" id="Phobius"/>
    </source>
</evidence>
<accession>A0A6C0EEM7</accession>
<evidence type="ECO:0000313" key="2">
    <source>
        <dbReference type="EMBL" id="QHT27667.1"/>
    </source>
</evidence>
<feature type="transmembrane region" description="Helical" evidence="1">
    <location>
        <begin position="6"/>
        <end position="25"/>
    </location>
</feature>